<organism evidence="3 4">
    <name type="scientific">Apolygus lucorum</name>
    <name type="common">Small green plant bug</name>
    <name type="synonym">Lygocoris lucorum</name>
    <dbReference type="NCBI Taxonomy" id="248454"/>
    <lineage>
        <taxon>Eukaryota</taxon>
        <taxon>Metazoa</taxon>
        <taxon>Ecdysozoa</taxon>
        <taxon>Arthropoda</taxon>
        <taxon>Hexapoda</taxon>
        <taxon>Insecta</taxon>
        <taxon>Pterygota</taxon>
        <taxon>Neoptera</taxon>
        <taxon>Paraneoptera</taxon>
        <taxon>Hemiptera</taxon>
        <taxon>Heteroptera</taxon>
        <taxon>Panheteroptera</taxon>
        <taxon>Cimicomorpha</taxon>
        <taxon>Miridae</taxon>
        <taxon>Mirini</taxon>
        <taxon>Apolygus</taxon>
    </lineage>
</organism>
<evidence type="ECO:0000256" key="2">
    <source>
        <dbReference type="SAM" id="MobiDB-lite"/>
    </source>
</evidence>
<dbReference type="PANTHER" id="PTHR12243">
    <property type="entry name" value="MADF DOMAIN TRANSCRIPTION FACTOR"/>
    <property type="match status" value="1"/>
</dbReference>
<dbReference type="SMART" id="SM00595">
    <property type="entry name" value="MADF"/>
    <property type="match status" value="1"/>
</dbReference>
<gene>
    <name evidence="3" type="ORF">GE061_005807</name>
</gene>
<keyword evidence="1" id="KW-0539">Nucleus</keyword>
<dbReference type="OrthoDB" id="6627638at2759"/>
<comment type="subcellular location">
    <subcellularLocation>
        <location evidence="1">Nucleus</location>
    </subcellularLocation>
</comment>
<dbReference type="PROSITE" id="PS51031">
    <property type="entry name" value="BESS"/>
    <property type="match status" value="1"/>
</dbReference>
<dbReference type="PROSITE" id="PS51029">
    <property type="entry name" value="MADF"/>
    <property type="match status" value="1"/>
</dbReference>
<dbReference type="GO" id="GO:0005634">
    <property type="term" value="C:nucleus"/>
    <property type="evidence" value="ECO:0007669"/>
    <property type="project" value="UniProtKB-SubCell"/>
</dbReference>
<dbReference type="GO" id="GO:0006357">
    <property type="term" value="P:regulation of transcription by RNA polymerase II"/>
    <property type="evidence" value="ECO:0007669"/>
    <property type="project" value="TreeGrafter"/>
</dbReference>
<comment type="caution">
    <text evidence="3">The sequence shown here is derived from an EMBL/GenBank/DDBJ whole genome shotgun (WGS) entry which is preliminary data.</text>
</comment>
<feature type="compositionally biased region" description="Polar residues" evidence="2">
    <location>
        <begin position="169"/>
        <end position="182"/>
    </location>
</feature>
<sequence>MAAVCRGGCWRTPPIRIPAVASAAPQFPPHDRSVRTVDLLLCFYSHEDSISKIEGVKEQRCLYDQTSEDFSNRTAKMEAWMEVTKAAIGDQFNELSETARSQVCSDVQKRWRHLRDAYVKTNKQKKARPYIFSQELSFLKGTHGGLCEDSSGANRTRKRQISDEPDSTRAASAQHQPQTQKLNSQIKIAQVLPAVTSRSDLPPDTHSASKAKKSNITEFEKMLLNIVKTNVEHVPGPPDPDEMFFLSQMPHIKALSPEDREDFKHKFMELLKYYTTVYD</sequence>
<dbReference type="AlphaFoldDB" id="A0A6A4IUJ5"/>
<dbReference type="InterPro" id="IPR006578">
    <property type="entry name" value="MADF-dom"/>
</dbReference>
<dbReference type="Pfam" id="PF10545">
    <property type="entry name" value="MADF_DNA_bdg"/>
    <property type="match status" value="1"/>
</dbReference>
<keyword evidence="4" id="KW-1185">Reference proteome</keyword>
<evidence type="ECO:0008006" key="5">
    <source>
        <dbReference type="Google" id="ProtNLM"/>
    </source>
</evidence>
<feature type="region of interest" description="Disordered" evidence="2">
    <location>
        <begin position="147"/>
        <end position="182"/>
    </location>
</feature>
<proteinExistence type="predicted"/>
<evidence type="ECO:0000256" key="1">
    <source>
        <dbReference type="PROSITE-ProRule" id="PRU00371"/>
    </source>
</evidence>
<dbReference type="GO" id="GO:0005667">
    <property type="term" value="C:transcription regulator complex"/>
    <property type="evidence" value="ECO:0007669"/>
    <property type="project" value="TreeGrafter"/>
</dbReference>
<protein>
    <recommendedName>
        <fullName evidence="5">MADF domain-containing protein</fullName>
    </recommendedName>
</protein>
<evidence type="ECO:0000313" key="3">
    <source>
        <dbReference type="EMBL" id="KAF6201359.1"/>
    </source>
</evidence>
<dbReference type="Pfam" id="PF02944">
    <property type="entry name" value="BESS"/>
    <property type="match status" value="1"/>
</dbReference>
<dbReference type="PANTHER" id="PTHR12243:SF67">
    <property type="entry name" value="COREPRESSOR OF PANGOLIN, ISOFORM A-RELATED"/>
    <property type="match status" value="1"/>
</dbReference>
<evidence type="ECO:0000313" key="4">
    <source>
        <dbReference type="Proteomes" id="UP000466442"/>
    </source>
</evidence>
<dbReference type="InterPro" id="IPR004210">
    <property type="entry name" value="BESS_motif"/>
</dbReference>
<reference evidence="3" key="1">
    <citation type="journal article" date="2021" name="Mol. Ecol. Resour.">
        <title>Apolygus lucorum genome provides insights into omnivorousness and mesophyll feeding.</title>
        <authorList>
            <person name="Liu Y."/>
            <person name="Liu H."/>
            <person name="Wang H."/>
            <person name="Huang T."/>
            <person name="Liu B."/>
            <person name="Yang B."/>
            <person name="Yin L."/>
            <person name="Li B."/>
            <person name="Zhang Y."/>
            <person name="Zhang S."/>
            <person name="Jiang F."/>
            <person name="Zhang X."/>
            <person name="Ren Y."/>
            <person name="Wang B."/>
            <person name="Wang S."/>
            <person name="Lu Y."/>
            <person name="Wu K."/>
            <person name="Fan W."/>
            <person name="Wang G."/>
        </authorList>
    </citation>
    <scope>NUCLEOTIDE SEQUENCE</scope>
    <source>
        <strain evidence="3">12Hb</strain>
    </source>
</reference>
<dbReference type="InterPro" id="IPR039353">
    <property type="entry name" value="TF_Adf1"/>
</dbReference>
<accession>A0A6A4IUJ5</accession>
<name>A0A6A4IUJ5_APOLU</name>
<dbReference type="EMBL" id="WIXP02000013">
    <property type="protein sequence ID" value="KAF6201359.1"/>
    <property type="molecule type" value="Genomic_DNA"/>
</dbReference>
<dbReference type="Proteomes" id="UP000466442">
    <property type="component" value="Unassembled WGS sequence"/>
</dbReference>
<dbReference type="GO" id="GO:0003677">
    <property type="term" value="F:DNA binding"/>
    <property type="evidence" value="ECO:0007669"/>
    <property type="project" value="InterPro"/>
</dbReference>